<sequence length="54" mass="6311">MTLSDMELYEAALQRAVNRMNTLKAICIELQTDIKRLREEENNGNKKEGIRCQK</sequence>
<reference evidence="2" key="1">
    <citation type="submission" date="2020-03" db="EMBL/GenBank/DDBJ databases">
        <title>The deep terrestrial virosphere.</title>
        <authorList>
            <person name="Holmfeldt K."/>
            <person name="Nilsson E."/>
            <person name="Simone D."/>
            <person name="Lopez-Fernandez M."/>
            <person name="Wu X."/>
            <person name="de Brujin I."/>
            <person name="Lundin D."/>
            <person name="Andersson A."/>
            <person name="Bertilsson S."/>
            <person name="Dopson M."/>
        </authorList>
    </citation>
    <scope>NUCLEOTIDE SEQUENCE</scope>
    <source>
        <strain evidence="2">MM415B05747</strain>
    </source>
</reference>
<name>A0A6M3LYP9_9ZZZZ</name>
<dbReference type="AlphaFoldDB" id="A0A6M3LYP9"/>
<proteinExistence type="predicted"/>
<evidence type="ECO:0000256" key="1">
    <source>
        <dbReference type="SAM" id="Coils"/>
    </source>
</evidence>
<dbReference type="EMBL" id="MT143548">
    <property type="protein sequence ID" value="QJA98051.1"/>
    <property type="molecule type" value="Genomic_DNA"/>
</dbReference>
<keyword evidence="1" id="KW-0175">Coiled coil</keyword>
<protein>
    <submittedName>
        <fullName evidence="2">Uncharacterized protein</fullName>
    </submittedName>
</protein>
<gene>
    <name evidence="2" type="ORF">MM415B05747_0007</name>
</gene>
<feature type="coiled-coil region" evidence="1">
    <location>
        <begin position="6"/>
        <end position="40"/>
    </location>
</feature>
<organism evidence="2">
    <name type="scientific">viral metagenome</name>
    <dbReference type="NCBI Taxonomy" id="1070528"/>
    <lineage>
        <taxon>unclassified sequences</taxon>
        <taxon>metagenomes</taxon>
        <taxon>organismal metagenomes</taxon>
    </lineage>
</organism>
<accession>A0A6M3LYP9</accession>
<evidence type="ECO:0000313" key="2">
    <source>
        <dbReference type="EMBL" id="QJA98051.1"/>
    </source>
</evidence>